<protein>
    <submittedName>
        <fullName evidence="2">Uncharacterized protein</fullName>
    </submittedName>
</protein>
<reference evidence="2" key="1">
    <citation type="submission" date="2025-08" db="UniProtKB">
        <authorList>
            <consortium name="Ensembl"/>
        </authorList>
    </citation>
    <scope>IDENTIFICATION</scope>
</reference>
<feature type="region of interest" description="Disordered" evidence="1">
    <location>
        <begin position="33"/>
        <end position="93"/>
    </location>
</feature>
<evidence type="ECO:0000313" key="2">
    <source>
        <dbReference type="Ensembl" id="ENSPCOP00000000076.1"/>
    </source>
</evidence>
<proteinExistence type="predicted"/>
<evidence type="ECO:0000256" key="1">
    <source>
        <dbReference type="SAM" id="MobiDB-lite"/>
    </source>
</evidence>
<dbReference type="OMA" id="FWANEIT"/>
<keyword evidence="3" id="KW-1185">Reference proteome</keyword>
<accession>A0A2K6EEB5</accession>
<dbReference type="GeneTree" id="ENSGT00960000187697"/>
<dbReference type="Ensembl" id="ENSPCOT00000000102.1">
    <property type="protein sequence ID" value="ENSPCOP00000000076.1"/>
    <property type="gene ID" value="ENSPCOG00000000095.1"/>
</dbReference>
<evidence type="ECO:0000313" key="3">
    <source>
        <dbReference type="Proteomes" id="UP000233160"/>
    </source>
</evidence>
<name>A0A2K6EEB5_PROCO</name>
<organism evidence="2 3">
    <name type="scientific">Propithecus coquereli</name>
    <name type="common">Coquerel's sifaka</name>
    <name type="synonym">Propithecus verreauxi coquereli</name>
    <dbReference type="NCBI Taxonomy" id="379532"/>
    <lineage>
        <taxon>Eukaryota</taxon>
        <taxon>Metazoa</taxon>
        <taxon>Chordata</taxon>
        <taxon>Craniata</taxon>
        <taxon>Vertebrata</taxon>
        <taxon>Euteleostomi</taxon>
        <taxon>Mammalia</taxon>
        <taxon>Eutheria</taxon>
        <taxon>Euarchontoglires</taxon>
        <taxon>Primates</taxon>
        <taxon>Strepsirrhini</taxon>
        <taxon>Lemuriformes</taxon>
        <taxon>Indriidae</taxon>
        <taxon>Propithecus</taxon>
    </lineage>
</organism>
<dbReference type="Proteomes" id="UP000233160">
    <property type="component" value="Unassembled WGS sequence"/>
</dbReference>
<sequence>MSTSQFEQGKKPLDMFFWANEITGEITYPSLKADVPAASPENPRDVQGAPSSPQGLTATPAQRPAPPPSSEASTRDTDSRNALPPTPTYAKAR</sequence>
<reference evidence="2" key="2">
    <citation type="submission" date="2025-09" db="UniProtKB">
        <authorList>
            <consortium name="Ensembl"/>
        </authorList>
    </citation>
    <scope>IDENTIFICATION</scope>
</reference>
<dbReference type="AlphaFoldDB" id="A0A2K6EEB5"/>